<protein>
    <submittedName>
        <fullName evidence="7">Membrane transporter</fullName>
    </submittedName>
</protein>
<dbReference type="Gene3D" id="1.20.1250.20">
    <property type="entry name" value="MFS general substrate transporter like domains"/>
    <property type="match status" value="2"/>
</dbReference>
<dbReference type="InterPro" id="IPR000971">
    <property type="entry name" value="Globin"/>
</dbReference>
<dbReference type="InterPro" id="IPR036259">
    <property type="entry name" value="MFS_trans_sf"/>
</dbReference>
<reference evidence="8" key="1">
    <citation type="journal article" date="2008" name="Nat. Genet.">
        <title>The Pristionchus pacificus genome provides a unique perspective on nematode lifestyle and parasitism.</title>
        <authorList>
            <person name="Dieterich C."/>
            <person name="Clifton S.W."/>
            <person name="Schuster L.N."/>
            <person name="Chinwalla A."/>
            <person name="Delehaunty K."/>
            <person name="Dinkelacker I."/>
            <person name="Fulton L."/>
            <person name="Fulton R."/>
            <person name="Godfrey J."/>
            <person name="Minx P."/>
            <person name="Mitreva M."/>
            <person name="Roeseler W."/>
            <person name="Tian H."/>
            <person name="Witte H."/>
            <person name="Yang S.P."/>
            <person name="Wilson R.K."/>
            <person name="Sommer R.J."/>
        </authorList>
    </citation>
    <scope>NUCLEOTIDE SEQUENCE [LARGE SCALE GENOMIC DNA]</scope>
    <source>
        <strain evidence="8">PS312</strain>
    </source>
</reference>
<evidence type="ECO:0000313" key="8">
    <source>
        <dbReference type="Proteomes" id="UP000005239"/>
    </source>
</evidence>
<dbReference type="SUPFAM" id="SSF103473">
    <property type="entry name" value="MFS general substrate transporter"/>
    <property type="match status" value="1"/>
</dbReference>
<feature type="domain" description="Globin" evidence="6">
    <location>
        <begin position="11"/>
        <end position="158"/>
    </location>
</feature>
<keyword evidence="8" id="KW-1185">Reference proteome</keyword>
<evidence type="ECO:0000256" key="2">
    <source>
        <dbReference type="ARBA" id="ARBA00009172"/>
    </source>
</evidence>
<dbReference type="AlphaFoldDB" id="A0A2A6CKZ6"/>
<dbReference type="GO" id="GO:0016020">
    <property type="term" value="C:membrane"/>
    <property type="evidence" value="ECO:0007669"/>
    <property type="project" value="UniProtKB-SubCell"/>
</dbReference>
<dbReference type="GO" id="GO:0020037">
    <property type="term" value="F:heme binding"/>
    <property type="evidence" value="ECO:0007669"/>
    <property type="project" value="InterPro"/>
</dbReference>
<evidence type="ECO:0000256" key="1">
    <source>
        <dbReference type="ARBA" id="ARBA00004141"/>
    </source>
</evidence>
<dbReference type="InterPro" id="IPR044399">
    <property type="entry name" value="Mb-like_M"/>
</dbReference>
<dbReference type="PANTHER" id="PTHR23294:SF18">
    <property type="entry name" value="UNC93-LIKE PROTEIN MFSD11"/>
    <property type="match status" value="1"/>
</dbReference>
<evidence type="ECO:0000313" key="7">
    <source>
        <dbReference type="EnsemblMetazoa" id="PPA05570.1"/>
    </source>
</evidence>
<comment type="subcellular location">
    <subcellularLocation>
        <location evidence="1">Membrane</location>
        <topology evidence="1">Multi-pass membrane protein</topology>
    </subcellularLocation>
</comment>
<dbReference type="InterPro" id="IPR012292">
    <property type="entry name" value="Globin/Proto"/>
</dbReference>
<reference evidence="7" key="2">
    <citation type="submission" date="2022-06" db="UniProtKB">
        <authorList>
            <consortium name="EnsemblMetazoa"/>
        </authorList>
    </citation>
    <scope>IDENTIFICATION</scope>
    <source>
        <strain evidence="7">PS312</strain>
    </source>
</reference>
<dbReference type="PROSITE" id="PS01033">
    <property type="entry name" value="GLOBIN"/>
    <property type="match status" value="1"/>
</dbReference>
<keyword evidence="3" id="KW-0812">Transmembrane</keyword>
<dbReference type="SUPFAM" id="SSF46458">
    <property type="entry name" value="Globin-like"/>
    <property type="match status" value="1"/>
</dbReference>
<name>A0A2A6CKZ6_PRIPA</name>
<dbReference type="InterPro" id="IPR009050">
    <property type="entry name" value="Globin-like_sf"/>
</dbReference>
<organism evidence="7 8">
    <name type="scientific">Pristionchus pacificus</name>
    <name type="common">Parasitic nematode worm</name>
    <dbReference type="NCBI Taxonomy" id="54126"/>
    <lineage>
        <taxon>Eukaryota</taxon>
        <taxon>Metazoa</taxon>
        <taxon>Ecdysozoa</taxon>
        <taxon>Nematoda</taxon>
        <taxon>Chromadorea</taxon>
        <taxon>Rhabditida</taxon>
        <taxon>Rhabditina</taxon>
        <taxon>Diplogasteromorpha</taxon>
        <taxon>Diplogasteroidea</taxon>
        <taxon>Neodiplogasteridae</taxon>
        <taxon>Pristionchus</taxon>
    </lineage>
</organism>
<dbReference type="Pfam" id="PF00042">
    <property type="entry name" value="Globin"/>
    <property type="match status" value="1"/>
</dbReference>
<evidence type="ECO:0000256" key="4">
    <source>
        <dbReference type="ARBA" id="ARBA00022989"/>
    </source>
</evidence>
<sequence>MQSLVAAETARLDARNRQLIRDSFEFMRAEKNRNGLGIFIRLFAEFPQYKNIWSNFRAIPDSSLISSDGLKNHASVYMAGLQHIVESLDDDATLGEAIQRIAMSHAKWKIKKYHLESMLPELFDVLKECMGGTVTRETVYAWTTLYDIIGNLIVMMQNNSYALTYLATMRDSIYGLLCALMLGIGQMCMFTGYDTQSFIVEPVLHSVHDRQPGLIDAHAGYYGQAVCMITYTLANLAAPWALGLLGSKLTLVVGSSFFTLYLLSFMFVHFVPFYLTAALMGVGFALYYTGNGLYLTEHSSRNTIERNSALTWAVGTTCMIVGGVVMLFTIKPPTETDVRCIRRGLVHVQLDLRFHSHSAGIEFPGGMKIGRALVDHRMIKMAPVFCFVSTTTCFWIYVYPTTLAFTAKLSGYVYLPAYYSIVLGFGDMLMGFVIMALSKRIPNFAQMPSLIVGAVLYMVAMVLALVSTPAWSTNTPNDDPTMWLEPSFELALLIALLFGLADNCINTSRTVLCALCMPDQRAQVFSISKFYQSLTASILMFVAPWMSVPMYFGLIAVNGVAALVLYRRVANKTRRIERKITVASKEAAEASVHPAPIRATLGSQDKDLPIIDNS</sequence>
<accession>A0A2A6CKZ6</accession>
<dbReference type="EnsemblMetazoa" id="PPA05570.1">
    <property type="protein sequence ID" value="PPA05570.1"/>
    <property type="gene ID" value="WBGene00095124"/>
</dbReference>
<keyword evidence="5" id="KW-0472">Membrane</keyword>
<dbReference type="Pfam" id="PF05978">
    <property type="entry name" value="UNC-93"/>
    <property type="match status" value="2"/>
</dbReference>
<evidence type="ECO:0000259" key="6">
    <source>
        <dbReference type="PROSITE" id="PS01033"/>
    </source>
</evidence>
<dbReference type="Gene3D" id="1.10.490.10">
    <property type="entry name" value="Globins"/>
    <property type="match status" value="1"/>
</dbReference>
<dbReference type="InterPro" id="IPR010291">
    <property type="entry name" value="Ion_channel_UNC-93"/>
</dbReference>
<accession>A0A8R1U6U1</accession>
<proteinExistence type="inferred from homology"/>
<dbReference type="GO" id="GO:0019825">
    <property type="term" value="F:oxygen binding"/>
    <property type="evidence" value="ECO:0007669"/>
    <property type="project" value="InterPro"/>
</dbReference>
<dbReference type="CDD" id="cd01040">
    <property type="entry name" value="Mb-like"/>
    <property type="match status" value="1"/>
</dbReference>
<evidence type="ECO:0000256" key="3">
    <source>
        <dbReference type="ARBA" id="ARBA00022692"/>
    </source>
</evidence>
<evidence type="ECO:0000256" key="5">
    <source>
        <dbReference type="ARBA" id="ARBA00023136"/>
    </source>
</evidence>
<dbReference type="PANTHER" id="PTHR23294">
    <property type="entry name" value="ET TRANSLATION PRODUCT-RELATED"/>
    <property type="match status" value="1"/>
</dbReference>
<dbReference type="InterPro" id="IPR051617">
    <property type="entry name" value="UNC-93-like_regulator"/>
</dbReference>
<keyword evidence="4" id="KW-1133">Transmembrane helix</keyword>
<gene>
    <name evidence="7" type="primary">WBGene00095124</name>
</gene>
<dbReference type="Proteomes" id="UP000005239">
    <property type="component" value="Unassembled WGS sequence"/>
</dbReference>
<comment type="similarity">
    <text evidence="2">Belongs to the unc-93 family.</text>
</comment>